<keyword evidence="3" id="KW-0285">Flavoprotein</keyword>
<name>A0A653BM25_CALMS</name>
<keyword evidence="7" id="KW-1185">Reference proteome</keyword>
<dbReference type="PANTHER" id="PTHR11552">
    <property type="entry name" value="GLUCOSE-METHANOL-CHOLINE GMC OXIDOREDUCTASE"/>
    <property type="match status" value="1"/>
</dbReference>
<gene>
    <name evidence="6" type="ORF">CALMAC_LOCUS2159</name>
</gene>
<dbReference type="InterPro" id="IPR007867">
    <property type="entry name" value="GMC_OxRtase_C"/>
</dbReference>
<keyword evidence="3" id="KW-0274">FAD</keyword>
<organism evidence="6 7">
    <name type="scientific">Callosobruchus maculatus</name>
    <name type="common">Southern cowpea weevil</name>
    <name type="synonym">Pulse bruchid</name>
    <dbReference type="NCBI Taxonomy" id="64391"/>
    <lineage>
        <taxon>Eukaryota</taxon>
        <taxon>Metazoa</taxon>
        <taxon>Ecdysozoa</taxon>
        <taxon>Arthropoda</taxon>
        <taxon>Hexapoda</taxon>
        <taxon>Insecta</taxon>
        <taxon>Pterygota</taxon>
        <taxon>Neoptera</taxon>
        <taxon>Endopterygota</taxon>
        <taxon>Coleoptera</taxon>
        <taxon>Polyphaga</taxon>
        <taxon>Cucujiformia</taxon>
        <taxon>Chrysomeloidea</taxon>
        <taxon>Chrysomelidae</taxon>
        <taxon>Bruchinae</taxon>
        <taxon>Bruchini</taxon>
        <taxon>Callosobruchus</taxon>
    </lineage>
</organism>
<evidence type="ECO:0000313" key="7">
    <source>
        <dbReference type="Proteomes" id="UP000410492"/>
    </source>
</evidence>
<feature type="domain" description="Glucose-methanol-choline oxidoreductase N-terminal" evidence="5">
    <location>
        <begin position="142"/>
        <end position="165"/>
    </location>
</feature>
<dbReference type="GO" id="GO:0016614">
    <property type="term" value="F:oxidoreductase activity, acting on CH-OH group of donors"/>
    <property type="evidence" value="ECO:0007669"/>
    <property type="project" value="InterPro"/>
</dbReference>
<evidence type="ECO:0000259" key="5">
    <source>
        <dbReference type="PROSITE" id="PS00623"/>
    </source>
</evidence>
<dbReference type="Gene3D" id="3.30.560.10">
    <property type="entry name" value="Glucose Oxidase, domain 3"/>
    <property type="match status" value="1"/>
</dbReference>
<evidence type="ECO:0000256" key="1">
    <source>
        <dbReference type="ARBA" id="ARBA00010790"/>
    </source>
</evidence>
<dbReference type="Gene3D" id="3.50.50.60">
    <property type="entry name" value="FAD/NAD(P)-binding domain"/>
    <property type="match status" value="1"/>
</dbReference>
<feature type="active site" description="Proton donor" evidence="2">
    <location>
        <position position="564"/>
    </location>
</feature>
<reference evidence="6 7" key="1">
    <citation type="submission" date="2019-01" db="EMBL/GenBank/DDBJ databases">
        <authorList>
            <person name="Sayadi A."/>
        </authorList>
    </citation>
    <scope>NUCLEOTIDE SEQUENCE [LARGE SCALE GENOMIC DNA]</scope>
</reference>
<dbReference type="GO" id="GO:0050660">
    <property type="term" value="F:flavin adenine dinucleotide binding"/>
    <property type="evidence" value="ECO:0007669"/>
    <property type="project" value="InterPro"/>
</dbReference>
<comment type="similarity">
    <text evidence="1 3">Belongs to the GMC oxidoreductase family.</text>
</comment>
<dbReference type="Proteomes" id="UP000410492">
    <property type="component" value="Unassembled WGS sequence"/>
</dbReference>
<dbReference type="EMBL" id="CAACVG010002545">
    <property type="protein sequence ID" value="VEN36599.1"/>
    <property type="molecule type" value="Genomic_DNA"/>
</dbReference>
<dbReference type="PROSITE" id="PS00623">
    <property type="entry name" value="GMC_OXRED_1"/>
    <property type="match status" value="1"/>
</dbReference>
<evidence type="ECO:0000256" key="3">
    <source>
        <dbReference type="RuleBase" id="RU003968"/>
    </source>
</evidence>
<dbReference type="InterPro" id="IPR012132">
    <property type="entry name" value="GMC_OxRdtase"/>
</dbReference>
<dbReference type="AlphaFoldDB" id="A0A653BM25"/>
<evidence type="ECO:0000256" key="4">
    <source>
        <dbReference type="SAM" id="SignalP"/>
    </source>
</evidence>
<dbReference type="PANTHER" id="PTHR11552:SF208">
    <property type="entry name" value="RE36204P-RELATED"/>
    <property type="match status" value="1"/>
</dbReference>
<feature type="active site" description="Proton acceptor" evidence="2">
    <location>
        <position position="608"/>
    </location>
</feature>
<dbReference type="PIRSF" id="PIRSF000137">
    <property type="entry name" value="Alcohol_oxidase"/>
    <property type="match status" value="1"/>
</dbReference>
<feature type="chain" id="PRO_5024827688" description="Glucose-methanol-choline oxidoreductase N-terminal domain-containing protein" evidence="4">
    <location>
        <begin position="22"/>
        <end position="631"/>
    </location>
</feature>
<proteinExistence type="inferred from homology"/>
<feature type="signal peptide" evidence="4">
    <location>
        <begin position="1"/>
        <end position="21"/>
    </location>
</feature>
<accession>A0A653BM25</accession>
<dbReference type="InterPro" id="IPR036188">
    <property type="entry name" value="FAD/NAD-bd_sf"/>
</dbReference>
<sequence length="631" mass="69832">MLTPKVAVAVCTLLTLTYVDAITDEQGPLGRLSTAVINAAGLLTRLVPRYPNQQGYTKEENEFDFIIVGSGPSGAALANRLSEEKDWKILLLEAGDEASPITEVPFLCGALEFSKYNWGYKAEKMDGFCKGCIDGRMEWPHGKALGGSTIINYMIYVRGNRLDYDRWESMGNPGWSYKDIFPYFLKSEDAHITQTVKDAGYHEKGGYLGVSDVPFRSGAVDAFVQAAQEAGYPFVDYNGKSQIGVSYVQTNTKDGRRVSSESAFLRPIRHRKNLVIRTGSHATKVLIEPRSKKAYGVEYVRNGKKYKALARKEVIISAGGLNSPQLLMLSGIGPKRHLQKVGIPVIKDLPVGEKMYDHATFVGLTFTVNQSIVHKIQDYVTSPESYAAFLKRGAGPFTQIGGVEALTYIKTNASDDPDPTFPDVELIFIGGALSTDAGVVYRRLFNIPRRTYDVLWKPLEGKPAFQVYPMLFHPKSTGYIKLRSRNPLEPPKFYPNYFSDLENHDIKTMIAAIREVQRIVKSPGLQKFGAQIVDTPIPGCEQHAFNSDEYWECGLRSLIGSLYHQVATCKMGPAEDKEAVVDARLRVHGTKGLRVADTSVIPLPVTAHTAEPAYVVGEKGADLIKQDWGVL</sequence>
<evidence type="ECO:0000256" key="2">
    <source>
        <dbReference type="PIRSR" id="PIRSR000137-1"/>
    </source>
</evidence>
<dbReference type="SUPFAM" id="SSF54373">
    <property type="entry name" value="FAD-linked reductases, C-terminal domain"/>
    <property type="match status" value="1"/>
</dbReference>
<dbReference type="InterPro" id="IPR000172">
    <property type="entry name" value="GMC_OxRdtase_N"/>
</dbReference>
<keyword evidence="4" id="KW-0732">Signal</keyword>
<evidence type="ECO:0000313" key="6">
    <source>
        <dbReference type="EMBL" id="VEN36599.1"/>
    </source>
</evidence>
<dbReference type="OrthoDB" id="269227at2759"/>
<dbReference type="Pfam" id="PF05199">
    <property type="entry name" value="GMC_oxred_C"/>
    <property type="match status" value="1"/>
</dbReference>
<dbReference type="SUPFAM" id="SSF51905">
    <property type="entry name" value="FAD/NAD(P)-binding domain"/>
    <property type="match status" value="1"/>
</dbReference>
<protein>
    <recommendedName>
        <fullName evidence="5">Glucose-methanol-choline oxidoreductase N-terminal domain-containing protein</fullName>
    </recommendedName>
</protein>
<dbReference type="Pfam" id="PF00732">
    <property type="entry name" value="GMC_oxred_N"/>
    <property type="match status" value="1"/>
</dbReference>